<evidence type="ECO:0000313" key="2">
    <source>
        <dbReference type="Proteomes" id="UP000070433"/>
    </source>
</evidence>
<evidence type="ECO:0000313" key="1">
    <source>
        <dbReference type="EMBL" id="AMO22946.1"/>
    </source>
</evidence>
<gene>
    <name evidence="1" type="ORF">UC35_08675</name>
</gene>
<dbReference type="Proteomes" id="UP000070433">
    <property type="component" value="Chromosome"/>
</dbReference>
<keyword evidence="2" id="KW-1185">Reference proteome</keyword>
<dbReference type="PATRIC" id="fig|94132.3.peg.1767"/>
<name>A0A127JSJ9_9BURK</name>
<dbReference type="OrthoDB" id="8857578at2"/>
<protein>
    <submittedName>
        <fullName evidence="1">Uncharacterized protein</fullName>
    </submittedName>
</protein>
<sequence>MVAEPIQVLRSAAAPAAPAARRARLVIAGATGAMGNEVMRLLVGSLAFDSTEVLASEPMTTGLRHVHSWVAPAAEPGEWPPLAADTAVVMFDPPRLFYGRERALWTPAPQQLPALARWLRVGGVQTLAIVMPHTQMRLPQALKQGLANLDEQAIAALGFERLLIVRTAQKPSDRAAPNPLAAVAHWMLSAFKYMVPSGELPVRAVKVAEFVACALRMAPPGIHVAAPETVWQASQGQVRAEVARWLEVPGEQPPAG</sequence>
<proteinExistence type="predicted"/>
<dbReference type="EMBL" id="CP010951">
    <property type="protein sequence ID" value="AMO22946.1"/>
    <property type="molecule type" value="Genomic_DNA"/>
</dbReference>
<reference evidence="1 2" key="1">
    <citation type="journal article" date="2014" name="Int. J. Syst. Evol. Microbiol.">
        <title>Ramlibacter solisilvae sp. nov., isolated from forest soil, and emended description of the genus Ramlibacter.</title>
        <authorList>
            <person name="Lee H.J."/>
            <person name="Lee S.H."/>
            <person name="Lee S.S."/>
            <person name="Lee J.S."/>
            <person name="Kim Y."/>
            <person name="Kim S.C."/>
            <person name="Jeon C.O."/>
        </authorList>
    </citation>
    <scope>NUCLEOTIDE SEQUENCE [LARGE SCALE GENOMIC DNA]</scope>
    <source>
        <strain evidence="1 2">5-10</strain>
    </source>
</reference>
<organism evidence="1 2">
    <name type="scientific">Ramlibacter tataouinensis</name>
    <dbReference type="NCBI Taxonomy" id="94132"/>
    <lineage>
        <taxon>Bacteria</taxon>
        <taxon>Pseudomonadati</taxon>
        <taxon>Pseudomonadota</taxon>
        <taxon>Betaproteobacteria</taxon>
        <taxon>Burkholderiales</taxon>
        <taxon>Comamonadaceae</taxon>
        <taxon>Ramlibacter</taxon>
    </lineage>
</organism>
<dbReference type="RefSeq" id="WP_061498080.1">
    <property type="nucleotide sequence ID" value="NZ_CP010951.1"/>
</dbReference>
<dbReference type="AlphaFoldDB" id="A0A127JSJ9"/>
<accession>A0A127JSJ9</accession>